<gene>
    <name evidence="3" type="ORF">BQ4739_LOCUS19331</name>
</gene>
<accession>A0A383WQB6</accession>
<feature type="compositionally biased region" description="Low complexity" evidence="2">
    <location>
        <begin position="697"/>
        <end position="721"/>
    </location>
</feature>
<evidence type="ECO:0000313" key="3">
    <source>
        <dbReference type="EMBL" id="SZX79036.1"/>
    </source>
</evidence>
<dbReference type="Proteomes" id="UP000256970">
    <property type="component" value="Unassembled WGS sequence"/>
</dbReference>
<evidence type="ECO:0000256" key="1">
    <source>
        <dbReference type="ARBA" id="ARBA00023242"/>
    </source>
</evidence>
<dbReference type="AlphaFoldDB" id="A0A383WQB6"/>
<evidence type="ECO:0000256" key="2">
    <source>
        <dbReference type="SAM" id="MobiDB-lite"/>
    </source>
</evidence>
<sequence length="805" mass="83702">MIREIVFAIDGGTPFKIAWLYNDSDTLEEVLAEVLSVIRQETGVESQDDIQISSTNGAVIPLQRCLKNVLQGNALAVSTVEEGQLRLQLQVLGKVASKGRATAAAPAGASKARSRGRRASSSTAAALTGQPTPNKLLDIAFKMWPMHTKTIRVLKTNEDDLEDEGESEPEIDYPSSSFKGQFITASDGEGLQWVPLKDAISLVLQRGCGMSPKDAVRLIYRQACQQAKSIENAHAAAAALTAGALVAAANALEEGSLGEEAAEGVLQAANAAAAAAVPANANKRNNLSEAEAAADAWKQKYWDLYQRRHEQPAPLPDEFRPLAEFADKQHAGTAQGVTARQLAAAVSAEEAMTGQQPGPVSLVDCWFPVQKAPDSTGGGTTPAGHLQAPGSMQDLGGGAVTEAGLDSAPGAAPAGRLSTASVSTGSMAAVAADAGEGLDPLHAVLDKALEKQQQLRQLQQQQQQQQQAPALQTSSSSSSAAQQQQQLQQQQQQQQQQLQQATPLQTSSSISRTVQRQQQQQQQQLRSADRQSQAYQQQQHQQQQVQQRQTQSFASGGASAATAAAAAGVGRTPSTAHSRPAVHDQHPPSSAKPATASEAGADKGSPGGAAWSRMAEMLGRRNMPPAARERLGLSRGTALGKALETGERATVEQLRKDAGKGLLAMLPTAEAKAAQQQGKDLEGSSVAAKALKKRKAAAAAAAAAAPKSAAAPAADAAAEAAPAKKRKGGKGGKQPPRKKKQSKESEEEAEAGSSSSGGEEDEFEAAASDGDDDLDATEAAATAAAGGRRRRAGAGVNNKFAEDET</sequence>
<keyword evidence="1" id="KW-0539">Nucleus</keyword>
<dbReference type="GO" id="GO:0043565">
    <property type="term" value="F:sequence-specific DNA binding"/>
    <property type="evidence" value="ECO:0007669"/>
    <property type="project" value="TreeGrafter"/>
</dbReference>
<feature type="region of interest" description="Disordered" evidence="2">
    <location>
        <begin position="460"/>
        <end position="487"/>
    </location>
</feature>
<name>A0A383WQB6_TETOB</name>
<keyword evidence="4" id="KW-1185">Reference proteome</keyword>
<dbReference type="InterPro" id="IPR045178">
    <property type="entry name" value="Fhl1/FHA1"/>
</dbReference>
<feature type="region of interest" description="Disordered" evidence="2">
    <location>
        <begin position="689"/>
        <end position="805"/>
    </location>
</feature>
<feature type="compositionally biased region" description="Basic residues" evidence="2">
    <location>
        <begin position="723"/>
        <end position="741"/>
    </location>
</feature>
<dbReference type="GO" id="GO:0060962">
    <property type="term" value="P:regulation of ribosomal protein gene transcription by RNA polymerase II"/>
    <property type="evidence" value="ECO:0007669"/>
    <property type="project" value="InterPro"/>
</dbReference>
<feature type="region of interest" description="Disordered" evidence="2">
    <location>
        <begin position="373"/>
        <end position="418"/>
    </location>
</feature>
<evidence type="ECO:0000313" key="4">
    <source>
        <dbReference type="Proteomes" id="UP000256970"/>
    </source>
</evidence>
<dbReference type="PANTHER" id="PTHR21712">
    <property type="entry name" value="PRE-RRNA-PROCESSING PROTEIN FHL1"/>
    <property type="match status" value="1"/>
</dbReference>
<feature type="compositionally biased region" description="Acidic residues" evidence="2">
    <location>
        <begin position="758"/>
        <end position="776"/>
    </location>
</feature>
<feature type="compositionally biased region" description="Low complexity" evidence="2">
    <location>
        <begin position="777"/>
        <end position="786"/>
    </location>
</feature>
<feature type="region of interest" description="Disordered" evidence="2">
    <location>
        <begin position="103"/>
        <end position="129"/>
    </location>
</feature>
<reference evidence="3 4" key="1">
    <citation type="submission" date="2016-10" db="EMBL/GenBank/DDBJ databases">
        <authorList>
            <person name="Cai Z."/>
        </authorList>
    </citation>
    <scope>NUCLEOTIDE SEQUENCE [LARGE SCALE GENOMIC DNA]</scope>
</reference>
<dbReference type="EMBL" id="FNXT01001349">
    <property type="protein sequence ID" value="SZX79036.1"/>
    <property type="molecule type" value="Genomic_DNA"/>
</dbReference>
<feature type="region of interest" description="Disordered" evidence="2">
    <location>
        <begin position="499"/>
        <end position="611"/>
    </location>
</feature>
<proteinExistence type="predicted"/>
<dbReference type="PANTHER" id="PTHR21712:SF29">
    <property type="entry name" value="PRE-RRNA-PROCESSING PROTEIN FHL1"/>
    <property type="match status" value="1"/>
</dbReference>
<feature type="compositionally biased region" description="Low complexity" evidence="2">
    <location>
        <begin position="499"/>
        <end position="568"/>
    </location>
</feature>
<dbReference type="GO" id="GO:0005634">
    <property type="term" value="C:nucleus"/>
    <property type="evidence" value="ECO:0007669"/>
    <property type="project" value="TreeGrafter"/>
</dbReference>
<protein>
    <submittedName>
        <fullName evidence="3">Uncharacterized protein</fullName>
    </submittedName>
</protein>
<organism evidence="3 4">
    <name type="scientific">Tetradesmus obliquus</name>
    <name type="common">Green alga</name>
    <name type="synonym">Acutodesmus obliquus</name>
    <dbReference type="NCBI Taxonomy" id="3088"/>
    <lineage>
        <taxon>Eukaryota</taxon>
        <taxon>Viridiplantae</taxon>
        <taxon>Chlorophyta</taxon>
        <taxon>core chlorophytes</taxon>
        <taxon>Chlorophyceae</taxon>
        <taxon>CS clade</taxon>
        <taxon>Sphaeropleales</taxon>
        <taxon>Scenedesmaceae</taxon>
        <taxon>Tetradesmus</taxon>
    </lineage>
</organism>